<dbReference type="EMBL" id="PGTN01000071">
    <property type="protein sequence ID" value="PJF47060.1"/>
    <property type="molecule type" value="Genomic_DNA"/>
</dbReference>
<dbReference type="AlphaFoldDB" id="A0A2M8QBB6"/>
<gene>
    <name evidence="10" type="primary">hisH</name>
    <name evidence="13" type="ORF">CUN48_10660</name>
</gene>
<keyword evidence="3 10" id="KW-0028">Amino-acid biosynthesis</keyword>
<dbReference type="InterPro" id="IPR017926">
    <property type="entry name" value="GATASE"/>
</dbReference>
<feature type="active site" evidence="10 11">
    <location>
        <position position="197"/>
    </location>
</feature>
<evidence type="ECO:0000256" key="5">
    <source>
        <dbReference type="ARBA" id="ARBA00022962"/>
    </source>
</evidence>
<comment type="catalytic activity">
    <reaction evidence="8 10">
        <text>5-[(5-phospho-1-deoxy-D-ribulos-1-ylimino)methylamino]-1-(5-phospho-beta-D-ribosyl)imidazole-4-carboxamide + L-glutamine = D-erythro-1-(imidazol-4-yl)glycerol 3-phosphate + 5-amino-1-(5-phospho-beta-D-ribosyl)imidazole-4-carboxamide + L-glutamate + H(+)</text>
        <dbReference type="Rhea" id="RHEA:24793"/>
        <dbReference type="ChEBI" id="CHEBI:15378"/>
        <dbReference type="ChEBI" id="CHEBI:29985"/>
        <dbReference type="ChEBI" id="CHEBI:58278"/>
        <dbReference type="ChEBI" id="CHEBI:58359"/>
        <dbReference type="ChEBI" id="CHEBI:58475"/>
        <dbReference type="ChEBI" id="CHEBI:58525"/>
        <dbReference type="EC" id="4.3.2.10"/>
    </reaction>
</comment>
<evidence type="ECO:0000256" key="1">
    <source>
        <dbReference type="ARBA" id="ARBA00005091"/>
    </source>
</evidence>
<dbReference type="InterPro" id="IPR029062">
    <property type="entry name" value="Class_I_gatase-like"/>
</dbReference>
<dbReference type="GO" id="GO:0016829">
    <property type="term" value="F:lyase activity"/>
    <property type="evidence" value="ECO:0007669"/>
    <property type="project" value="UniProtKB-KW"/>
</dbReference>
<keyword evidence="6 10" id="KW-0368">Histidine biosynthesis</keyword>
<comment type="subcellular location">
    <subcellularLocation>
        <location evidence="10">Cytoplasm</location>
    </subcellularLocation>
</comment>
<comment type="caution">
    <text evidence="13">The sequence shown here is derived from an EMBL/GenBank/DDBJ whole genome shotgun (WGS) entry which is preliminary data.</text>
</comment>
<sequence length="236" mass="26305">MIAVIDYGAGNLRNVCKALEHVGAELTLTDDRRELERAEKLVLPGVGAFADCQHGLKARGLFEPLRALALAGKPLLGICVGMQLLFDVGEEMGEWEGLGLIPGRVVRFHFAMQHNTANDESERRLKIPHIGWNQLWLKQPDHPLLAGIRDGDYAYFVHSYHPQVADPAHVLAVTDYGYFFPSVVARGNLWGIQFHPEKSQDVGLRLLRNFVTWPANDAPLSNVYGRSTRVHDLSGH</sequence>
<dbReference type="PROSITE" id="PS51273">
    <property type="entry name" value="GATASE_TYPE_1"/>
    <property type="match status" value="1"/>
</dbReference>
<dbReference type="GO" id="GO:0004359">
    <property type="term" value="F:glutaminase activity"/>
    <property type="evidence" value="ECO:0007669"/>
    <property type="project" value="UniProtKB-EC"/>
</dbReference>
<evidence type="ECO:0000256" key="10">
    <source>
        <dbReference type="HAMAP-Rule" id="MF_00278"/>
    </source>
</evidence>
<keyword evidence="10" id="KW-0963">Cytoplasm</keyword>
<dbReference type="Pfam" id="PF00117">
    <property type="entry name" value="GATase"/>
    <property type="match status" value="1"/>
</dbReference>
<feature type="active site" evidence="10 11">
    <location>
        <position position="195"/>
    </location>
</feature>
<comment type="subunit">
    <text evidence="2 10">Heterodimer of HisH and HisF.</text>
</comment>
<evidence type="ECO:0000256" key="11">
    <source>
        <dbReference type="PIRSR" id="PIRSR000495-1"/>
    </source>
</evidence>
<dbReference type="CDD" id="cd01748">
    <property type="entry name" value="GATase1_IGP_Synthase"/>
    <property type="match status" value="1"/>
</dbReference>
<comment type="function">
    <text evidence="10">IGPS catalyzes the conversion of PRFAR and glutamine to IGP, AICAR and glutamate. The HisH subunit catalyzes the hydrolysis of glutamine to glutamate and ammonia as part of the synthesis of IGP and AICAR. The resulting ammonia molecule is channeled to the active site of HisF.</text>
</comment>
<name>A0A2M8QBB6_9CHLR</name>
<protein>
    <recommendedName>
        <fullName evidence="10">Imidazole glycerol phosphate synthase subunit HisH</fullName>
        <ecNumber evidence="10">4.3.2.10</ecNumber>
    </recommendedName>
    <alternativeName>
        <fullName evidence="10">IGP synthase glutaminase subunit</fullName>
        <ecNumber evidence="10">3.5.1.2</ecNumber>
    </alternativeName>
    <alternativeName>
        <fullName evidence="10">IGP synthase subunit HisH</fullName>
    </alternativeName>
    <alternativeName>
        <fullName evidence="10">ImGP synthase subunit HisH</fullName>
        <shortName evidence="10">IGPS subunit HisH</shortName>
    </alternativeName>
</protein>
<dbReference type="EC" id="3.5.1.2" evidence="10"/>
<dbReference type="GO" id="GO:0000105">
    <property type="term" value="P:L-histidine biosynthetic process"/>
    <property type="evidence" value="ECO:0007669"/>
    <property type="project" value="UniProtKB-UniRule"/>
</dbReference>
<dbReference type="PANTHER" id="PTHR42701">
    <property type="entry name" value="IMIDAZOLE GLYCEROL PHOSPHATE SYNTHASE SUBUNIT HISH"/>
    <property type="match status" value="1"/>
</dbReference>
<evidence type="ECO:0000256" key="2">
    <source>
        <dbReference type="ARBA" id="ARBA00011152"/>
    </source>
</evidence>
<dbReference type="PANTHER" id="PTHR42701:SF1">
    <property type="entry name" value="IMIDAZOLE GLYCEROL PHOSPHATE SYNTHASE SUBUNIT HISH"/>
    <property type="match status" value="1"/>
</dbReference>
<proteinExistence type="inferred from homology"/>
<dbReference type="GO" id="GO:0005737">
    <property type="term" value="C:cytoplasm"/>
    <property type="evidence" value="ECO:0007669"/>
    <property type="project" value="UniProtKB-SubCell"/>
</dbReference>
<dbReference type="InterPro" id="IPR010139">
    <property type="entry name" value="Imidazole-glycPsynth_HisH"/>
</dbReference>
<reference evidence="13 14" key="1">
    <citation type="submission" date="2017-11" db="EMBL/GenBank/DDBJ databases">
        <title>Evolution of Phototrophy in the Chloroflexi Phylum Driven by Horizontal Gene Transfer.</title>
        <authorList>
            <person name="Ward L.M."/>
            <person name="Hemp J."/>
            <person name="Shih P.M."/>
            <person name="Mcglynn S.E."/>
            <person name="Fischer W."/>
        </authorList>
    </citation>
    <scope>NUCLEOTIDE SEQUENCE [LARGE SCALE GENOMIC DNA]</scope>
    <source>
        <strain evidence="13">JP3_7</strain>
    </source>
</reference>
<comment type="pathway">
    <text evidence="1 10">Amino-acid biosynthesis; L-histidine biosynthesis; L-histidine from 5-phospho-alpha-D-ribose 1-diphosphate: step 5/9.</text>
</comment>
<keyword evidence="7 10" id="KW-0456">Lyase</keyword>
<dbReference type="SUPFAM" id="SSF52317">
    <property type="entry name" value="Class I glutamine amidotransferase-like"/>
    <property type="match status" value="1"/>
</dbReference>
<dbReference type="HAMAP" id="MF_00278">
    <property type="entry name" value="HisH"/>
    <property type="match status" value="1"/>
</dbReference>
<evidence type="ECO:0000259" key="12">
    <source>
        <dbReference type="Pfam" id="PF00117"/>
    </source>
</evidence>
<feature type="active site" description="Nucleophile" evidence="10 11">
    <location>
        <position position="79"/>
    </location>
</feature>
<feature type="domain" description="Glutamine amidotransferase" evidence="12">
    <location>
        <begin position="4"/>
        <end position="211"/>
    </location>
</feature>
<evidence type="ECO:0000313" key="13">
    <source>
        <dbReference type="EMBL" id="PJF47060.1"/>
    </source>
</evidence>
<keyword evidence="4 10" id="KW-0378">Hydrolase</keyword>
<evidence type="ECO:0000313" key="14">
    <source>
        <dbReference type="Proteomes" id="UP000230790"/>
    </source>
</evidence>
<evidence type="ECO:0000256" key="9">
    <source>
        <dbReference type="ARBA" id="ARBA00049534"/>
    </source>
</evidence>
<comment type="catalytic activity">
    <reaction evidence="9 10">
        <text>L-glutamine + H2O = L-glutamate + NH4(+)</text>
        <dbReference type="Rhea" id="RHEA:15889"/>
        <dbReference type="ChEBI" id="CHEBI:15377"/>
        <dbReference type="ChEBI" id="CHEBI:28938"/>
        <dbReference type="ChEBI" id="CHEBI:29985"/>
        <dbReference type="ChEBI" id="CHEBI:58359"/>
        <dbReference type="EC" id="3.5.1.2"/>
    </reaction>
</comment>
<keyword evidence="5 10" id="KW-0315">Glutamine amidotransferase</keyword>
<dbReference type="PIRSF" id="PIRSF000495">
    <property type="entry name" value="Amidotransf_hisH"/>
    <property type="match status" value="1"/>
</dbReference>
<evidence type="ECO:0000256" key="4">
    <source>
        <dbReference type="ARBA" id="ARBA00022801"/>
    </source>
</evidence>
<dbReference type="Proteomes" id="UP000230790">
    <property type="component" value="Unassembled WGS sequence"/>
</dbReference>
<evidence type="ECO:0000256" key="8">
    <source>
        <dbReference type="ARBA" id="ARBA00047838"/>
    </source>
</evidence>
<accession>A0A2M8QBB6</accession>
<dbReference type="GO" id="GO:0000107">
    <property type="term" value="F:imidazoleglycerol-phosphate synthase activity"/>
    <property type="evidence" value="ECO:0007669"/>
    <property type="project" value="UniProtKB-UniRule"/>
</dbReference>
<evidence type="ECO:0000256" key="6">
    <source>
        <dbReference type="ARBA" id="ARBA00023102"/>
    </source>
</evidence>
<organism evidence="13 14">
    <name type="scientific">Candidatus Thermofonsia Clade 3 bacterium</name>
    <dbReference type="NCBI Taxonomy" id="2364212"/>
    <lineage>
        <taxon>Bacteria</taxon>
        <taxon>Bacillati</taxon>
        <taxon>Chloroflexota</taxon>
        <taxon>Candidatus Thermofontia</taxon>
        <taxon>Candidatus Thermofonsia Clade 3</taxon>
    </lineage>
</organism>
<dbReference type="NCBIfam" id="TIGR01855">
    <property type="entry name" value="IMP_synth_hisH"/>
    <property type="match status" value="1"/>
</dbReference>
<evidence type="ECO:0000256" key="7">
    <source>
        <dbReference type="ARBA" id="ARBA00023239"/>
    </source>
</evidence>
<dbReference type="EC" id="4.3.2.10" evidence="10"/>
<dbReference type="Gene3D" id="3.40.50.880">
    <property type="match status" value="1"/>
</dbReference>
<dbReference type="UniPathway" id="UPA00031">
    <property type="reaction ID" value="UER00010"/>
</dbReference>
<dbReference type="PROSITE" id="PS51274">
    <property type="entry name" value="GATASE_COBBQ"/>
    <property type="match status" value="1"/>
</dbReference>
<evidence type="ECO:0000256" key="3">
    <source>
        <dbReference type="ARBA" id="ARBA00022605"/>
    </source>
</evidence>